<evidence type="ECO:0000313" key="2">
    <source>
        <dbReference type="Proteomes" id="UP000324222"/>
    </source>
</evidence>
<dbReference type="EMBL" id="VSRR010010978">
    <property type="protein sequence ID" value="MPC52556.1"/>
    <property type="molecule type" value="Genomic_DNA"/>
</dbReference>
<reference evidence="1 2" key="1">
    <citation type="submission" date="2019-05" db="EMBL/GenBank/DDBJ databases">
        <title>Another draft genome of Portunus trituberculatus and its Hox gene families provides insights of decapod evolution.</title>
        <authorList>
            <person name="Jeong J.-H."/>
            <person name="Song I."/>
            <person name="Kim S."/>
            <person name="Choi T."/>
            <person name="Kim D."/>
            <person name="Ryu S."/>
            <person name="Kim W."/>
        </authorList>
    </citation>
    <scope>NUCLEOTIDE SEQUENCE [LARGE SCALE GENOMIC DNA]</scope>
    <source>
        <tissue evidence="1">Muscle</tissue>
    </source>
</reference>
<dbReference type="Proteomes" id="UP000324222">
    <property type="component" value="Unassembled WGS sequence"/>
</dbReference>
<protein>
    <submittedName>
        <fullName evidence="1">Uncharacterized protein</fullName>
    </submittedName>
</protein>
<sequence>MESSCVYPAIASCRPEQRLSSPSIAVPSILPYGGALIFAPRCTQWQESIGELVIEGDFHCLTFAVVRQDICRHSAGRIGVIDSSQVFTIFPRIHDLEDTRVDLLADVVGGPAEQRAVVQLRDGRVVHHRLCPLHHVPVNGSGRHIN</sequence>
<comment type="caution">
    <text evidence="1">The sequence shown here is derived from an EMBL/GenBank/DDBJ whole genome shotgun (WGS) entry which is preliminary data.</text>
</comment>
<accession>A0A5B7G4R5</accession>
<keyword evidence="2" id="KW-1185">Reference proteome</keyword>
<name>A0A5B7G4R5_PORTR</name>
<gene>
    <name evidence="1" type="ORF">E2C01_046427</name>
</gene>
<dbReference type="AlphaFoldDB" id="A0A5B7G4R5"/>
<proteinExistence type="predicted"/>
<evidence type="ECO:0000313" key="1">
    <source>
        <dbReference type="EMBL" id="MPC52556.1"/>
    </source>
</evidence>
<organism evidence="1 2">
    <name type="scientific">Portunus trituberculatus</name>
    <name type="common">Swimming crab</name>
    <name type="synonym">Neptunus trituberculatus</name>
    <dbReference type="NCBI Taxonomy" id="210409"/>
    <lineage>
        <taxon>Eukaryota</taxon>
        <taxon>Metazoa</taxon>
        <taxon>Ecdysozoa</taxon>
        <taxon>Arthropoda</taxon>
        <taxon>Crustacea</taxon>
        <taxon>Multicrustacea</taxon>
        <taxon>Malacostraca</taxon>
        <taxon>Eumalacostraca</taxon>
        <taxon>Eucarida</taxon>
        <taxon>Decapoda</taxon>
        <taxon>Pleocyemata</taxon>
        <taxon>Brachyura</taxon>
        <taxon>Eubrachyura</taxon>
        <taxon>Portunoidea</taxon>
        <taxon>Portunidae</taxon>
        <taxon>Portuninae</taxon>
        <taxon>Portunus</taxon>
    </lineage>
</organism>